<dbReference type="PANTHER" id="PTHR30562">
    <property type="entry name" value="UVRC/OXIDOREDUCTASE"/>
    <property type="match status" value="1"/>
</dbReference>
<dbReference type="InterPro" id="IPR036876">
    <property type="entry name" value="UVR_dom_sf"/>
</dbReference>
<keyword evidence="1" id="KW-0227">DNA damage</keyword>
<proteinExistence type="predicted"/>
<protein>
    <submittedName>
        <fullName evidence="3">Excinuclease ABC subunit C</fullName>
    </submittedName>
</protein>
<dbReference type="InterPro" id="IPR050066">
    <property type="entry name" value="UvrABC_protein_C"/>
</dbReference>
<name>A0A7C5HK07_9CHLB</name>
<accession>A0A7C5HK07</accession>
<gene>
    <name evidence="3" type="primary">uvrC</name>
    <name evidence="3" type="ORF">ENL01_00185</name>
</gene>
<reference evidence="3" key="1">
    <citation type="journal article" date="2020" name="mSystems">
        <title>Genome- and Community-Level Interaction Insights into Carbon Utilization and Element Cycling Functions of Hydrothermarchaeota in Hydrothermal Sediment.</title>
        <authorList>
            <person name="Zhou Z."/>
            <person name="Liu Y."/>
            <person name="Xu W."/>
            <person name="Pan J."/>
            <person name="Luo Z.H."/>
            <person name="Li M."/>
        </authorList>
    </citation>
    <scope>NUCLEOTIDE SEQUENCE [LARGE SCALE GENOMIC DNA]</scope>
    <source>
        <strain evidence="3">HyVt-628</strain>
    </source>
</reference>
<dbReference type="GO" id="GO:0009432">
    <property type="term" value="P:SOS response"/>
    <property type="evidence" value="ECO:0007669"/>
    <property type="project" value="UniProtKB-KW"/>
</dbReference>
<sequence>MKNRARPCLKYQVHRCSGPCTGSISREDYMIEVRKVKSFLEGRTFGVVKELEGAMKEAASRLEFERAALYRDQVDALKKVLEGQAVVLSSHS</sequence>
<comment type="caution">
    <text evidence="3">The sequence shown here is derived from an EMBL/GenBank/DDBJ whole genome shotgun (WGS) entry which is preliminary data.</text>
</comment>
<dbReference type="Pfam" id="PF02151">
    <property type="entry name" value="UVR"/>
    <property type="match status" value="1"/>
</dbReference>
<feature type="domain" description="UVR" evidence="2">
    <location>
        <begin position="45"/>
        <end position="80"/>
    </location>
</feature>
<dbReference type="PROSITE" id="PS50151">
    <property type="entry name" value="UVR"/>
    <property type="match status" value="1"/>
</dbReference>
<organism evidence="3">
    <name type="scientific">Chlorobaculum parvum</name>
    <dbReference type="NCBI Taxonomy" id="274539"/>
    <lineage>
        <taxon>Bacteria</taxon>
        <taxon>Pseudomonadati</taxon>
        <taxon>Chlorobiota</taxon>
        <taxon>Chlorobiia</taxon>
        <taxon>Chlorobiales</taxon>
        <taxon>Chlorobiaceae</taxon>
        <taxon>Chlorobaculum</taxon>
    </lineage>
</organism>
<dbReference type="SUPFAM" id="SSF46600">
    <property type="entry name" value="C-terminal UvrC-binding domain of UvrB"/>
    <property type="match status" value="1"/>
</dbReference>
<evidence type="ECO:0000256" key="1">
    <source>
        <dbReference type="ARBA" id="ARBA00023236"/>
    </source>
</evidence>
<evidence type="ECO:0000313" key="3">
    <source>
        <dbReference type="EMBL" id="HHE07353.1"/>
    </source>
</evidence>
<feature type="non-terminal residue" evidence="3">
    <location>
        <position position="92"/>
    </location>
</feature>
<dbReference type="InterPro" id="IPR001943">
    <property type="entry name" value="UVR_dom"/>
</dbReference>
<dbReference type="Gene3D" id="4.10.860.10">
    <property type="entry name" value="UVR domain"/>
    <property type="match status" value="1"/>
</dbReference>
<dbReference type="PANTHER" id="PTHR30562:SF1">
    <property type="entry name" value="UVRABC SYSTEM PROTEIN C"/>
    <property type="match status" value="1"/>
</dbReference>
<evidence type="ECO:0000259" key="2">
    <source>
        <dbReference type="PROSITE" id="PS50151"/>
    </source>
</evidence>
<dbReference type="EMBL" id="DRSK01000010">
    <property type="protein sequence ID" value="HHE07353.1"/>
    <property type="molecule type" value="Genomic_DNA"/>
</dbReference>
<keyword evidence="1" id="KW-0742">SOS response</keyword>
<dbReference type="AlphaFoldDB" id="A0A7C5HK07"/>
<dbReference type="GO" id="GO:0009380">
    <property type="term" value="C:excinuclease repair complex"/>
    <property type="evidence" value="ECO:0007669"/>
    <property type="project" value="TreeGrafter"/>
</dbReference>
<dbReference type="Proteomes" id="UP000886059">
    <property type="component" value="Unassembled WGS sequence"/>
</dbReference>